<reference evidence="1" key="1">
    <citation type="submission" date="2022-02" db="EMBL/GenBank/DDBJ databases">
        <title>Coral-associated bacteria.</title>
        <authorList>
            <person name="Tang K."/>
            <person name="Wang X."/>
        </authorList>
    </citation>
    <scope>NUCLEOTIDE SEQUENCE</scope>
    <source>
        <strain evidence="1">SCSIO 43006</strain>
    </source>
</reference>
<proteinExistence type="predicted"/>
<accession>A0ABY4VD58</accession>
<dbReference type="EMBL" id="CP092418">
    <property type="protein sequence ID" value="USD21905.1"/>
    <property type="molecule type" value="Genomic_DNA"/>
</dbReference>
<evidence type="ECO:0000313" key="2">
    <source>
        <dbReference type="Proteomes" id="UP001055658"/>
    </source>
</evidence>
<dbReference type="Proteomes" id="UP001055658">
    <property type="component" value="Chromosome"/>
</dbReference>
<gene>
    <name evidence="1" type="ORF">MJO52_01825</name>
</gene>
<dbReference type="RefSeq" id="WP_252084299.1">
    <property type="nucleotide sequence ID" value="NZ_CP092418.1"/>
</dbReference>
<keyword evidence="2" id="KW-1185">Reference proteome</keyword>
<evidence type="ECO:0000313" key="1">
    <source>
        <dbReference type="EMBL" id="USD21905.1"/>
    </source>
</evidence>
<name>A0ABY4VD58_9GAMM</name>
<sequence length="48" mass="5592">MRCTIDEAKLLKVVISEWMAHDYGCCTTRDMASIAGVNKAMLFRRLWR</sequence>
<protein>
    <submittedName>
        <fullName evidence="1">Uncharacterized protein</fullName>
    </submittedName>
</protein>
<organism evidence="1 2">
    <name type="scientific">Microbulbifer variabilis</name>
    <dbReference type="NCBI Taxonomy" id="266805"/>
    <lineage>
        <taxon>Bacteria</taxon>
        <taxon>Pseudomonadati</taxon>
        <taxon>Pseudomonadota</taxon>
        <taxon>Gammaproteobacteria</taxon>
        <taxon>Cellvibrionales</taxon>
        <taxon>Microbulbiferaceae</taxon>
        <taxon>Microbulbifer</taxon>
    </lineage>
</organism>